<dbReference type="GO" id="GO:0016020">
    <property type="term" value="C:membrane"/>
    <property type="evidence" value="ECO:0007669"/>
    <property type="project" value="TreeGrafter"/>
</dbReference>
<dbReference type="RefSeq" id="WP_097204503.1">
    <property type="nucleotide sequence ID" value="NZ_JACHXB010000001.1"/>
</dbReference>
<keyword evidence="4" id="KW-0443">Lipid metabolism</keyword>
<dbReference type="PANTHER" id="PTHR43272:SF32">
    <property type="entry name" value="AMP-DEPENDENT SYNTHETASE_LIGASE DOMAIN-CONTAINING PROTEIN"/>
    <property type="match status" value="1"/>
</dbReference>
<keyword evidence="2" id="KW-0436">Ligase</keyword>
<dbReference type="InterPro" id="IPR042099">
    <property type="entry name" value="ANL_N_sf"/>
</dbReference>
<dbReference type="PANTHER" id="PTHR43272">
    <property type="entry name" value="LONG-CHAIN-FATTY-ACID--COA LIGASE"/>
    <property type="match status" value="1"/>
</dbReference>
<dbReference type="InterPro" id="IPR000873">
    <property type="entry name" value="AMP-dep_synth/lig_dom"/>
</dbReference>
<dbReference type="GO" id="GO:0004467">
    <property type="term" value="F:long-chain fatty acid-CoA ligase activity"/>
    <property type="evidence" value="ECO:0007669"/>
    <property type="project" value="TreeGrafter"/>
</dbReference>
<evidence type="ECO:0000256" key="5">
    <source>
        <dbReference type="ARBA" id="ARBA00032875"/>
    </source>
</evidence>
<evidence type="ECO:0000259" key="7">
    <source>
        <dbReference type="Pfam" id="PF00501"/>
    </source>
</evidence>
<evidence type="ECO:0000313" key="8">
    <source>
        <dbReference type="EMBL" id="SNX94986.1"/>
    </source>
</evidence>
<dbReference type="CDD" id="cd05907">
    <property type="entry name" value="VL_LC_FACS_like"/>
    <property type="match status" value="1"/>
</dbReference>
<dbReference type="Proteomes" id="UP000219514">
    <property type="component" value="Unassembled WGS sequence"/>
</dbReference>
<dbReference type="PROSITE" id="PS00455">
    <property type="entry name" value="AMP_BINDING"/>
    <property type="match status" value="1"/>
</dbReference>
<gene>
    <name evidence="8" type="ORF">SAMN06893097_101788</name>
</gene>
<dbReference type="InterPro" id="IPR020845">
    <property type="entry name" value="AMP-binding_CS"/>
</dbReference>
<keyword evidence="3" id="KW-0276">Fatty acid metabolism</keyword>
<evidence type="ECO:0000256" key="3">
    <source>
        <dbReference type="ARBA" id="ARBA00022832"/>
    </source>
</evidence>
<dbReference type="AlphaFoldDB" id="A0A285EA71"/>
<evidence type="ECO:0000256" key="2">
    <source>
        <dbReference type="ARBA" id="ARBA00022598"/>
    </source>
</evidence>
<sequence>MREFSVPATTEVRADEALPDLLTTNVTAHGDDVGLRVRRDGRWEDVTWREFGAQVDGVAKGLIASGVQAGDRVALQAKTRYEWTVLDFAIWAAGGVVVPVYETSSPDQVAWILSDSGARAAVVERPEHAEAVDSVRDQAPELGPVWVIDDDALGTLTAAGADVPDSELQARRATLHSSSPATIIYTSGTTGRPKGCELTHANFLFEIGNGMTLLDRFLNEDGSLLLFIPLAHVLARVLEVGAVKTRTVIGHTADVSNLVADLGAFQPTFVLAVPRVFEKVYNQAKAKAEGDGKGKIFDRAAQVAIDWSRAQDTGGPGLLLRAQHALFDKLVYGKLRAALGGRCQGAISGGAPLGERLGHFFRGLGVTVYEGYGLTETTAAAAVNHDAAFRMGTVGRPLPGVQAAIADDGEILIRGGIVMPGYWKNEQATAEAIDPDGWFRTGDLGDIDSDGFIRITGRKKEILVTAGGKNVAPAVLEDRLRAHRLISQCIVVGDQRPFIGALITLDEEALPAWLESKGKPAGTSVGELTEDSDVLAEIESAVTEANKAVSKAESIKRFRVLATDFTEANGMLTPSLKLKRAVVMKEFDAEVEAIYQKDPAAPHPSQARGGTLQQGR</sequence>
<feature type="domain" description="AMP-dependent synthetase/ligase" evidence="7">
    <location>
        <begin position="27"/>
        <end position="423"/>
    </location>
</feature>
<name>A0A285EA71_9ACTN</name>
<accession>A0A285EA71</accession>
<dbReference type="EMBL" id="OBDO01000001">
    <property type="protein sequence ID" value="SNX94986.1"/>
    <property type="molecule type" value="Genomic_DNA"/>
</dbReference>
<proteinExistence type="inferred from homology"/>
<evidence type="ECO:0000256" key="6">
    <source>
        <dbReference type="SAM" id="MobiDB-lite"/>
    </source>
</evidence>
<dbReference type="OrthoDB" id="5240489at2"/>
<evidence type="ECO:0000313" key="9">
    <source>
        <dbReference type="Proteomes" id="UP000219514"/>
    </source>
</evidence>
<reference evidence="8 9" key="1">
    <citation type="submission" date="2017-09" db="EMBL/GenBank/DDBJ databases">
        <authorList>
            <person name="Ehlers B."/>
            <person name="Leendertz F.H."/>
        </authorList>
    </citation>
    <scope>NUCLEOTIDE SEQUENCE [LARGE SCALE GENOMIC DNA]</scope>
    <source>
        <strain evidence="8 9">DSM 46844</strain>
    </source>
</reference>
<keyword evidence="9" id="KW-1185">Reference proteome</keyword>
<comment type="similarity">
    <text evidence="1">Belongs to the ATP-dependent AMP-binding enzyme family.</text>
</comment>
<dbReference type="Pfam" id="PF00501">
    <property type="entry name" value="AMP-binding"/>
    <property type="match status" value="1"/>
</dbReference>
<organism evidence="8 9">
    <name type="scientific">Geodermatophilus sabuli</name>
    <dbReference type="NCBI Taxonomy" id="1564158"/>
    <lineage>
        <taxon>Bacteria</taxon>
        <taxon>Bacillati</taxon>
        <taxon>Actinomycetota</taxon>
        <taxon>Actinomycetes</taxon>
        <taxon>Geodermatophilales</taxon>
        <taxon>Geodermatophilaceae</taxon>
        <taxon>Geodermatophilus</taxon>
    </lineage>
</organism>
<feature type="region of interest" description="Disordered" evidence="6">
    <location>
        <begin position="596"/>
        <end position="616"/>
    </location>
</feature>
<protein>
    <recommendedName>
        <fullName evidence="5">Acyl-CoA synthetase</fullName>
    </recommendedName>
</protein>
<evidence type="ECO:0000256" key="4">
    <source>
        <dbReference type="ARBA" id="ARBA00023098"/>
    </source>
</evidence>
<dbReference type="Pfam" id="PF23562">
    <property type="entry name" value="AMP-binding_C_3"/>
    <property type="match status" value="1"/>
</dbReference>
<dbReference type="SUPFAM" id="SSF56801">
    <property type="entry name" value="Acetyl-CoA synthetase-like"/>
    <property type="match status" value="1"/>
</dbReference>
<dbReference type="Gene3D" id="3.40.50.12780">
    <property type="entry name" value="N-terminal domain of ligase-like"/>
    <property type="match status" value="2"/>
</dbReference>
<evidence type="ECO:0000256" key="1">
    <source>
        <dbReference type="ARBA" id="ARBA00006432"/>
    </source>
</evidence>